<keyword evidence="3" id="KW-1185">Reference proteome</keyword>
<feature type="region of interest" description="Disordered" evidence="1">
    <location>
        <begin position="19"/>
        <end position="202"/>
    </location>
</feature>
<accession>A0A6H0XK94</accession>
<dbReference type="OrthoDB" id="5380416at2759"/>
<feature type="compositionally biased region" description="Basic and acidic residues" evidence="1">
    <location>
        <begin position="110"/>
        <end position="123"/>
    </location>
</feature>
<gene>
    <name evidence="2" type="ORF">AMS68_000643</name>
</gene>
<reference evidence="2 3" key="1">
    <citation type="journal article" date="2016" name="Sci. Rep.">
        <title>Peltaster fructicola genome reveals evolution from an invasive phytopathogen to an ectophytic parasite.</title>
        <authorList>
            <person name="Xu C."/>
            <person name="Chen H."/>
            <person name="Gleason M.L."/>
            <person name="Xu J.R."/>
            <person name="Liu H."/>
            <person name="Zhang R."/>
            <person name="Sun G."/>
        </authorList>
    </citation>
    <scope>NUCLEOTIDE SEQUENCE [LARGE SCALE GENOMIC DNA]</scope>
    <source>
        <strain evidence="2 3">LNHT1506</strain>
    </source>
</reference>
<protein>
    <submittedName>
        <fullName evidence="2">Uncharacterized protein</fullName>
    </submittedName>
</protein>
<dbReference type="Proteomes" id="UP000503462">
    <property type="component" value="Chromosome 1"/>
</dbReference>
<proteinExistence type="predicted"/>
<feature type="compositionally biased region" description="Polar residues" evidence="1">
    <location>
        <begin position="32"/>
        <end position="82"/>
    </location>
</feature>
<feature type="compositionally biased region" description="Low complexity" evidence="1">
    <location>
        <begin position="88"/>
        <end position="108"/>
    </location>
</feature>
<feature type="compositionally biased region" description="Low complexity" evidence="1">
    <location>
        <begin position="127"/>
        <end position="156"/>
    </location>
</feature>
<name>A0A6H0XK94_9PEZI</name>
<dbReference type="AlphaFoldDB" id="A0A6H0XK94"/>
<evidence type="ECO:0000313" key="3">
    <source>
        <dbReference type="Proteomes" id="UP000503462"/>
    </source>
</evidence>
<sequence>MASRNRKSFLTYEPVAFSLTEGTNIPPPKASPPSTANGQPIQLRTPAQLNGSSDAHQPTSDDATRADSLNSPQSPSITSKSPRPQGVRRLFSLNSLRSSFSSSRASLSIPREEQDDHNIDHAKRPLSPSASVTTTASTPVRPPSRSTKKSSSWFSRKSGHWGNGALASIGENGQPDSKRLRDQSPAPLLPEINTLKGGNLNNGEVEWDEKLFKK</sequence>
<evidence type="ECO:0000313" key="2">
    <source>
        <dbReference type="EMBL" id="QIW95125.1"/>
    </source>
</evidence>
<dbReference type="EMBL" id="CP051139">
    <property type="protein sequence ID" value="QIW95125.1"/>
    <property type="molecule type" value="Genomic_DNA"/>
</dbReference>
<organism evidence="2 3">
    <name type="scientific">Peltaster fructicola</name>
    <dbReference type="NCBI Taxonomy" id="286661"/>
    <lineage>
        <taxon>Eukaryota</taxon>
        <taxon>Fungi</taxon>
        <taxon>Dikarya</taxon>
        <taxon>Ascomycota</taxon>
        <taxon>Pezizomycotina</taxon>
        <taxon>Dothideomycetes</taxon>
        <taxon>Dothideomycetes incertae sedis</taxon>
        <taxon>Peltaster</taxon>
    </lineage>
</organism>
<evidence type="ECO:0000256" key="1">
    <source>
        <dbReference type="SAM" id="MobiDB-lite"/>
    </source>
</evidence>